<comment type="caution">
    <text evidence="3">The sequence shown here is derived from an EMBL/GenBank/DDBJ whole genome shotgun (WGS) entry which is preliminary data.</text>
</comment>
<keyword evidence="1" id="KW-0175">Coiled coil</keyword>
<evidence type="ECO:0000313" key="3">
    <source>
        <dbReference type="EMBL" id="TKA78964.1"/>
    </source>
</evidence>
<reference evidence="3 4" key="1">
    <citation type="submission" date="2017-03" db="EMBL/GenBank/DDBJ databases">
        <title>Genomes of endolithic fungi from Antarctica.</title>
        <authorList>
            <person name="Coleine C."/>
            <person name="Masonjones S."/>
            <person name="Stajich J.E."/>
        </authorList>
    </citation>
    <scope>NUCLEOTIDE SEQUENCE [LARGE SCALE GENOMIC DNA]</scope>
    <source>
        <strain evidence="3 4">CCFEE 5187</strain>
    </source>
</reference>
<feature type="region of interest" description="Disordered" evidence="2">
    <location>
        <begin position="35"/>
        <end position="63"/>
    </location>
</feature>
<dbReference type="AlphaFoldDB" id="A0A4U0XNK4"/>
<keyword evidence="4" id="KW-1185">Reference proteome</keyword>
<feature type="compositionally biased region" description="Low complexity" evidence="2">
    <location>
        <begin position="333"/>
        <end position="351"/>
    </location>
</feature>
<feature type="compositionally biased region" description="Polar residues" evidence="2">
    <location>
        <begin position="459"/>
        <end position="475"/>
    </location>
</feature>
<evidence type="ECO:0000313" key="4">
    <source>
        <dbReference type="Proteomes" id="UP000308768"/>
    </source>
</evidence>
<feature type="compositionally biased region" description="Low complexity" evidence="2">
    <location>
        <begin position="274"/>
        <end position="285"/>
    </location>
</feature>
<feature type="region of interest" description="Disordered" evidence="2">
    <location>
        <begin position="391"/>
        <end position="475"/>
    </location>
</feature>
<gene>
    <name evidence="3" type="ORF">B0A49_03735</name>
</gene>
<proteinExistence type="predicted"/>
<protein>
    <submittedName>
        <fullName evidence="3">Uncharacterized protein</fullName>
    </submittedName>
</protein>
<accession>A0A4U0XNK4</accession>
<feature type="region of interest" description="Disordered" evidence="2">
    <location>
        <begin position="333"/>
        <end position="353"/>
    </location>
</feature>
<evidence type="ECO:0000256" key="2">
    <source>
        <dbReference type="SAM" id="MobiDB-lite"/>
    </source>
</evidence>
<dbReference type="Proteomes" id="UP000308768">
    <property type="component" value="Unassembled WGS sequence"/>
</dbReference>
<evidence type="ECO:0000256" key="1">
    <source>
        <dbReference type="SAM" id="Coils"/>
    </source>
</evidence>
<feature type="coiled-coil region" evidence="1">
    <location>
        <begin position="199"/>
        <end position="226"/>
    </location>
</feature>
<feature type="region of interest" description="Disordered" evidence="2">
    <location>
        <begin position="270"/>
        <end position="290"/>
    </location>
</feature>
<sequence length="475" mass="51834">MTSKFFTWTKGDRHNAAEALRTRGLVSWESLPASSLDGAKKTAPKKLSKSDRKPKPLTLVPTQDYDTYPYSLTPNSAVLHDAAVSSMTNLLAVVNDIMRSPPMVQQSEKALQDKAELLGERLEAANAQKIDVLEENHKLREKLEKSEHRERALTRTVELSRCQLNQPAMKLVHDEDAPQTAVAVPLKLVDANKACNLETSDLRCQIASYEKTIQSLRAERDHTTQLLHAEIRKRASSLSAREHLATLPRATTADIDRTVAETRAHVSGMLATRSSSTYSNDDQSSGQQARIEQLEQEIAQHVRDIVLYKLDVKGYRKDLRRATATIQRLQALAPVSSATSPSASSGRPSSADSHDIRVATAVQLASHSLPIPSYADVDNEATGLGLCEFAHRRPAPTPSPVRAATPLTPSPASTTTPKTPLTTHKKLPRPPNTPPSSGGRDAPSTKTWLSPPVRAGTMRSLSDSIISSYAARTTP</sequence>
<dbReference type="EMBL" id="NAJN01000119">
    <property type="protein sequence ID" value="TKA78964.1"/>
    <property type="molecule type" value="Genomic_DNA"/>
</dbReference>
<dbReference type="STRING" id="331657.A0A4U0XNK4"/>
<name>A0A4U0XNK4_9PEZI</name>
<feature type="coiled-coil region" evidence="1">
    <location>
        <begin position="108"/>
        <end position="156"/>
    </location>
</feature>
<feature type="compositionally biased region" description="Low complexity" evidence="2">
    <location>
        <begin position="402"/>
        <end position="422"/>
    </location>
</feature>
<organism evidence="3 4">
    <name type="scientific">Cryomyces minteri</name>
    <dbReference type="NCBI Taxonomy" id="331657"/>
    <lineage>
        <taxon>Eukaryota</taxon>
        <taxon>Fungi</taxon>
        <taxon>Dikarya</taxon>
        <taxon>Ascomycota</taxon>
        <taxon>Pezizomycotina</taxon>
        <taxon>Dothideomycetes</taxon>
        <taxon>Dothideomycetes incertae sedis</taxon>
        <taxon>Cryomyces</taxon>
    </lineage>
</organism>
<dbReference type="OrthoDB" id="5431474at2759"/>